<protein>
    <submittedName>
        <fullName evidence="2">Related to RNA-dependent RNA polymerase SAD-1</fullName>
    </submittedName>
</protein>
<keyword evidence="2" id="KW-0808">Transferase</keyword>
<keyword evidence="3" id="KW-1185">Reference proteome</keyword>
<sequence length="1512" mass="172258">MNRSTMYRTPHGVRDLARVQPAYRAPDTTYATRFAKQGVDLKPSYAWSKWDELAVQVKGVHDNETTYNLWRNFSTQGNIVFIDLFEGRDGKRNGNAKIKFSPPPEQPFWETNGGRYPVGSADGYEYFVIVSLDTRFANGLKVQSPIKKYVSYDPHMRMYASMLHFGIMIEKDSMMPLKSLMPLEVNDLCFCLDLLKNRITATFNVEYKDPRDNGFPEYVSNSALNTLNRINKYRFEIPFGQLKTIQRLELTNEAFALIISLDSPPQYYRKRQDDRARHSNETPSWSEYDTWYRQTDLVYDPYKLQRAKVALHKEAPVIDIGRWTTYVFEFTTRRDETALFKDIQHALQDYNVDIVSIPKFKKEDAYPPKLWALIDPPKSNRASAELSSLAGNANSLPFEVRYQLEVCISREILNEYNISAAFVARLSEIASQDSAKARNILEYVAGQEKRIYEPMPIFNDADALAFSPKTDIPHYCAYSRKATITPSTIYFSSPTVETTNRVLRHYARENRDGRFLRVQFTDELFEGRINSCAEKQRNDELFTRVYRTLYNGIQIGDRHYEFLAFGNSQFRENGAYFFCATDHLSCNDIRQWMGNFSHIPVVAKYAARLGQCFSTTRAINGLSKPDIVKIPDVERGNYCFTDGVGKISPFLAQMIAAELGLRQPIAPSAFQFRLGGCKGILAVWPDAKDKEVHIRKSQQKFTATYNGLEIIRCARHSNATLNRQTITILSSLGVPDEVFLDMLTDQLAGYQAAMDNDDQAVDLLTRFIDDNQMTINITWMIRNGFMAKRDPFVLSLLHLWRSWSIKLLKEKAKIVVENGAFVLGCIDETGTLRGYSKPEIARGQQFAEEDLPQIFIQIPDKVDRSKYNVIEGVCLVGRNPSLHPGDLRVVQAINVPALHHLRDVVVFPLNGERDIPSMCSGGDLDGDDFFVIWDQNLRPPEWNCEPMNYNAPKPRELDKPVEITDLMKFFVRFMKNDALPTIAHNHLAQSDLNMDSVKDPKCLQLAALHSKAVDYVKTGEPAQMPKSLRARRWPHFMEKKYKSKDQIYHSDKILGQLYDKVETVNFIPQWQEPFDKRILQAYQLDDALLKSARQVKTQYDTAMKRLMAQQEIRTEFEIWSTFVLSKPRVGSDYKLQEEIARLSDSLKDQFRSVCYDKLGSRDFAVLGPFVAAMYKVTKEELDIALAECREMKQVGGRQVPKRKMEAKYMPLITFPWLFEKELGRIATGIELSDDLEGLGLTSLSLDAPTKRRQGGGPMDMDDYITQEDGRVVHRGEELDLFRPGDDSDDFANESDIGEALALGDDHLMMMGRDGEAVLATEFDLSNPTPEHLRGGTGVEDVVPRTELEGLVNPQHTAQLAHESQAATKTFLNDWHHSQAPRDLLSDLDEASGIAVPDTVVGERESLLDAKLDAQDRDEEQVVSLDIKKSPLEELANLVGSSEPQSEHEQPQGEEIIYIEMKDSPLEKLSQLVSGGEANGDSAYDDDVELEEEIVDLDIKESPLEKLARILDS</sequence>
<dbReference type="InterPro" id="IPR007855">
    <property type="entry name" value="RDRP"/>
</dbReference>
<evidence type="ECO:0000313" key="3">
    <source>
        <dbReference type="Proteomes" id="UP000184330"/>
    </source>
</evidence>
<dbReference type="GO" id="GO:0030422">
    <property type="term" value="P:siRNA processing"/>
    <property type="evidence" value="ECO:0007669"/>
    <property type="project" value="TreeGrafter"/>
</dbReference>
<dbReference type="GO" id="GO:0003723">
    <property type="term" value="F:RNA binding"/>
    <property type="evidence" value="ECO:0007669"/>
    <property type="project" value="UniProtKB-KW"/>
</dbReference>
<dbReference type="Proteomes" id="UP000184330">
    <property type="component" value="Unassembled WGS sequence"/>
</dbReference>
<name>A0A1L7X084_9HELO</name>
<gene>
    <name evidence="2" type="ORF">PAC_08318</name>
</gene>
<keyword evidence="2" id="KW-0548">Nucleotidyltransferase</keyword>
<dbReference type="GO" id="GO:0003968">
    <property type="term" value="F:RNA-directed RNA polymerase activity"/>
    <property type="evidence" value="ECO:0007669"/>
    <property type="project" value="UniProtKB-KW"/>
</dbReference>
<dbReference type="EMBL" id="FJOG01000012">
    <property type="protein sequence ID" value="CZR58426.1"/>
    <property type="molecule type" value="Genomic_DNA"/>
</dbReference>
<evidence type="ECO:0000259" key="1">
    <source>
        <dbReference type="Pfam" id="PF05183"/>
    </source>
</evidence>
<dbReference type="Pfam" id="PF05183">
    <property type="entry name" value="RdRP"/>
    <property type="match status" value="1"/>
</dbReference>
<dbReference type="GO" id="GO:0031380">
    <property type="term" value="C:nuclear RNA-directed RNA polymerase complex"/>
    <property type="evidence" value="ECO:0007669"/>
    <property type="project" value="TreeGrafter"/>
</dbReference>
<dbReference type="CDD" id="cd00590">
    <property type="entry name" value="RRM_SF"/>
    <property type="match status" value="1"/>
</dbReference>
<dbReference type="InterPro" id="IPR057596">
    <property type="entry name" value="RDRP_core"/>
</dbReference>
<organism evidence="2 3">
    <name type="scientific">Phialocephala subalpina</name>
    <dbReference type="NCBI Taxonomy" id="576137"/>
    <lineage>
        <taxon>Eukaryota</taxon>
        <taxon>Fungi</taxon>
        <taxon>Dikarya</taxon>
        <taxon>Ascomycota</taxon>
        <taxon>Pezizomycotina</taxon>
        <taxon>Leotiomycetes</taxon>
        <taxon>Helotiales</taxon>
        <taxon>Mollisiaceae</taxon>
        <taxon>Phialocephala</taxon>
        <taxon>Phialocephala fortinii species complex</taxon>
    </lineage>
</organism>
<evidence type="ECO:0000313" key="2">
    <source>
        <dbReference type="EMBL" id="CZR58426.1"/>
    </source>
</evidence>
<dbReference type="OrthoDB" id="6513042at2759"/>
<proteinExistence type="predicted"/>
<accession>A0A1L7X084</accession>
<reference evidence="2 3" key="1">
    <citation type="submission" date="2016-03" db="EMBL/GenBank/DDBJ databases">
        <authorList>
            <person name="Ploux O."/>
        </authorList>
    </citation>
    <scope>NUCLEOTIDE SEQUENCE [LARGE SCALE GENOMIC DNA]</scope>
    <source>
        <strain evidence="2 3">UAMH 11012</strain>
    </source>
</reference>
<keyword evidence="2" id="KW-0696">RNA-directed RNA polymerase</keyword>
<dbReference type="PANTHER" id="PTHR23079">
    <property type="entry name" value="RNA-DEPENDENT RNA POLYMERASE"/>
    <property type="match status" value="1"/>
</dbReference>
<dbReference type="STRING" id="576137.A0A1L7X084"/>
<dbReference type="PANTHER" id="PTHR23079:SF55">
    <property type="entry name" value="RNA-DIRECTED RNA POLYMERASE"/>
    <property type="match status" value="1"/>
</dbReference>
<feature type="domain" description="RDRP core" evidence="1">
    <location>
        <begin position="484"/>
        <end position="1061"/>
    </location>
</feature>